<name>A0A3G3MFI6_9FLOR</name>
<dbReference type="SUPFAM" id="SSF50249">
    <property type="entry name" value="Nucleic acid-binding proteins"/>
    <property type="match status" value="1"/>
</dbReference>
<protein>
    <submittedName>
        <fullName evidence="3">Putative single-stranded DNA binding protein</fullName>
    </submittedName>
</protein>
<evidence type="ECO:0000256" key="1">
    <source>
        <dbReference type="ARBA" id="ARBA00023125"/>
    </source>
</evidence>
<dbReference type="Gene3D" id="2.40.50.140">
    <property type="entry name" value="Nucleic acid-binding proteins"/>
    <property type="match status" value="1"/>
</dbReference>
<keyword evidence="1 2" id="KW-0238">DNA-binding</keyword>
<sequence length="96" mass="11055">MNTCFITARILNKPQRFLRDGRYITSFYVGFPNKPNLLSFAEAIAYGKISQNIFDLYFKGDYVIIEGKLIIMNTSGDKNLIINIIKLHPARIILKK</sequence>
<proteinExistence type="predicted"/>
<dbReference type="RefSeq" id="YP_009541577.1">
    <property type="nucleotide sequence ID" value="NC_039977.1"/>
</dbReference>
<reference evidence="3" key="1">
    <citation type="journal article" date="2018" name="Genome Biol. Evol.">
        <title>Mitochondrial and Plastid Genomes from Coralline Red Algae Provide Insights into the Incongruent Evolutionary Histories of Organelles.</title>
        <authorList>
            <person name="Lee J."/>
            <person name="Song H.J."/>
            <person name="In Park S."/>
            <person name="Lee Y.M."/>
            <person name="Jeong S.Y."/>
            <person name="Oh Cho T."/>
            <person name="Kim J.H."/>
            <person name="Choi H.G."/>
            <person name="Choi C.G."/>
            <person name="Nelson W.A."/>
            <person name="Fredericq S."/>
            <person name="Bhattacharya D."/>
            <person name="Su Yoon H."/>
        </authorList>
    </citation>
    <scope>NUCLEOTIDE SEQUENCE</scope>
</reference>
<dbReference type="AlphaFoldDB" id="A0A3G3MFI6"/>
<accession>A0A3G3MFI6</accession>
<dbReference type="InterPro" id="IPR000424">
    <property type="entry name" value="Primosome_PriB/ssb"/>
</dbReference>
<keyword evidence="3" id="KW-0934">Plastid</keyword>
<dbReference type="GeneID" id="38463316"/>
<geneLocation type="plastid" evidence="3"/>
<organism evidence="3">
    <name type="scientific">Synarthrophyton chejuense</name>
    <dbReference type="NCBI Taxonomy" id="2485825"/>
    <lineage>
        <taxon>Eukaryota</taxon>
        <taxon>Rhodophyta</taxon>
        <taxon>Florideophyceae</taxon>
        <taxon>Corallinophycidae</taxon>
        <taxon>Hapalidiales</taxon>
        <taxon>Hapalidiaceae</taxon>
        <taxon>Melobesioideae</taxon>
        <taxon>Synarthrophyton</taxon>
    </lineage>
</organism>
<dbReference type="GO" id="GO:0003697">
    <property type="term" value="F:single-stranded DNA binding"/>
    <property type="evidence" value="ECO:0007669"/>
    <property type="project" value="InterPro"/>
</dbReference>
<evidence type="ECO:0000313" key="3">
    <source>
        <dbReference type="EMBL" id="AYR05586.1"/>
    </source>
</evidence>
<evidence type="ECO:0000256" key="2">
    <source>
        <dbReference type="PROSITE-ProRule" id="PRU00252"/>
    </source>
</evidence>
<dbReference type="EMBL" id="MH281626">
    <property type="protein sequence ID" value="AYR05586.1"/>
    <property type="molecule type" value="Genomic_DNA"/>
</dbReference>
<dbReference type="InterPro" id="IPR012340">
    <property type="entry name" value="NA-bd_OB-fold"/>
</dbReference>
<gene>
    <name evidence="3" type="primary">ycf41</name>
</gene>
<dbReference type="PROSITE" id="PS50935">
    <property type="entry name" value="SSB"/>
    <property type="match status" value="1"/>
</dbReference>